<dbReference type="RefSeq" id="WP_091280640.1">
    <property type="nucleotide sequence ID" value="NZ_FAOZ01000016.1"/>
</dbReference>
<evidence type="ECO:0000256" key="1">
    <source>
        <dbReference type="ARBA" id="ARBA00009986"/>
    </source>
</evidence>
<dbReference type="Proteomes" id="UP000198802">
    <property type="component" value="Unassembled WGS sequence"/>
</dbReference>
<dbReference type="InterPro" id="IPR029510">
    <property type="entry name" value="Ald_DH_CS_GLU"/>
</dbReference>
<reference evidence="9" key="1">
    <citation type="submission" date="2015-11" db="EMBL/GenBank/DDBJ databases">
        <authorList>
            <person name="Varghese N."/>
        </authorList>
    </citation>
    <scope>NUCLEOTIDE SEQUENCE [LARGE SCALE GENOMIC DNA]</scope>
    <source>
        <strain evidence="9">DSM 45899</strain>
    </source>
</reference>
<accession>A0A0S4QTB2</accession>
<name>A0A0S4QTB2_9ACTN</name>
<keyword evidence="2 3" id="KW-0560">Oxidoreductase</keyword>
<comment type="similarity">
    <text evidence="1 3 6">Belongs to the aldehyde dehydrogenase family.</text>
</comment>
<protein>
    <recommendedName>
        <fullName evidence="3">Aldehyde dehydrogenase</fullName>
    </recommendedName>
</protein>
<dbReference type="EMBL" id="FAOZ01000016">
    <property type="protein sequence ID" value="CUU58076.1"/>
    <property type="molecule type" value="Genomic_DNA"/>
</dbReference>
<dbReference type="PIRSF" id="PIRSF036492">
    <property type="entry name" value="ALDH"/>
    <property type="match status" value="1"/>
</dbReference>
<dbReference type="Pfam" id="PF00171">
    <property type="entry name" value="Aldedh"/>
    <property type="match status" value="1"/>
</dbReference>
<feature type="active site" evidence="4 5">
    <location>
        <position position="239"/>
    </location>
</feature>
<evidence type="ECO:0000256" key="2">
    <source>
        <dbReference type="ARBA" id="ARBA00023002"/>
    </source>
</evidence>
<evidence type="ECO:0000256" key="3">
    <source>
        <dbReference type="PIRNR" id="PIRNR036492"/>
    </source>
</evidence>
<dbReference type="InterPro" id="IPR012394">
    <property type="entry name" value="Aldehyde_DH_NAD(P)"/>
</dbReference>
<evidence type="ECO:0000259" key="7">
    <source>
        <dbReference type="Pfam" id="PF00171"/>
    </source>
</evidence>
<feature type="domain" description="Aldehyde dehydrogenase" evidence="7">
    <location>
        <begin position="11"/>
        <end position="461"/>
    </location>
</feature>
<dbReference type="CDD" id="cd07099">
    <property type="entry name" value="ALDH_DDALDH"/>
    <property type="match status" value="1"/>
</dbReference>
<dbReference type="GO" id="GO:0016620">
    <property type="term" value="F:oxidoreductase activity, acting on the aldehyde or oxo group of donors, NAD or NADP as acceptor"/>
    <property type="evidence" value="ECO:0007669"/>
    <property type="project" value="InterPro"/>
</dbReference>
<evidence type="ECO:0000313" key="9">
    <source>
        <dbReference type="Proteomes" id="UP000198802"/>
    </source>
</evidence>
<evidence type="ECO:0000256" key="5">
    <source>
        <dbReference type="PROSITE-ProRule" id="PRU10007"/>
    </source>
</evidence>
<sequence length="496" mass="52217">MTTTADQPAVLVTHHPATGADAASYPVAAPADVRAAVEAARGAGEWWRSIGWKRRRAHLSALRLAMVREVDTLAGIIRAETGKPFDDAVLEIMLAVEHLDWAARNARAVLRPRKVRTGLLAANQKAILEYAPFGVVGVIGPWNYPLYTPMGSISYALAAGNAVVFKPSEYTPGVGRWLADTWAKLLPAQPVLQVVTGFGETGAALCEAGVDKIAFTGSTATGKRVMAACARTLTPVVIEAGGKDALIVAADADLDAAAKAAIFGGMGNSGQTCAGVERVFVVDTVYDDFVSRVTALASRVRPGDGEGDHYGPITMPAQVDIIRSHISDALGRGGRALVGGLDAVNAPFVAPVVLVDVPSDSLAAREETFGPTLVIDKVADLDEAVRRANDSRFGLAASVFTRNRRSGLDVARRLRTGAASVNSVLGFASIPALPFGGVGDSGFGRIHGADGLREFSRPKAITSVRFASPVDLMTLERSPKAVPSALRMFRLRHGRR</sequence>
<dbReference type="InterPro" id="IPR016162">
    <property type="entry name" value="Ald_DH_N"/>
</dbReference>
<dbReference type="PROSITE" id="PS00687">
    <property type="entry name" value="ALDEHYDE_DEHYDR_GLU"/>
    <property type="match status" value="1"/>
</dbReference>
<keyword evidence="9" id="KW-1185">Reference proteome</keyword>
<proteinExistence type="inferred from homology"/>
<dbReference type="PANTHER" id="PTHR11699">
    <property type="entry name" value="ALDEHYDE DEHYDROGENASE-RELATED"/>
    <property type="match status" value="1"/>
</dbReference>
<feature type="active site" evidence="4">
    <location>
        <position position="273"/>
    </location>
</feature>
<dbReference type="GO" id="GO:0006081">
    <property type="term" value="P:aldehyde metabolic process"/>
    <property type="evidence" value="ECO:0007669"/>
    <property type="project" value="InterPro"/>
</dbReference>
<evidence type="ECO:0000256" key="6">
    <source>
        <dbReference type="RuleBase" id="RU003345"/>
    </source>
</evidence>
<evidence type="ECO:0000256" key="4">
    <source>
        <dbReference type="PIRSR" id="PIRSR036492-1"/>
    </source>
</evidence>
<dbReference type="SUPFAM" id="SSF53720">
    <property type="entry name" value="ALDH-like"/>
    <property type="match status" value="1"/>
</dbReference>
<dbReference type="InterPro" id="IPR015590">
    <property type="entry name" value="Aldehyde_DH_dom"/>
</dbReference>
<dbReference type="Gene3D" id="3.40.309.10">
    <property type="entry name" value="Aldehyde Dehydrogenase, Chain A, domain 2"/>
    <property type="match status" value="1"/>
</dbReference>
<evidence type="ECO:0000313" key="8">
    <source>
        <dbReference type="EMBL" id="CUU58076.1"/>
    </source>
</evidence>
<dbReference type="InterPro" id="IPR016161">
    <property type="entry name" value="Ald_DH/histidinol_DH"/>
</dbReference>
<organism evidence="8 9">
    <name type="scientific">Parafrankia irregularis</name>
    <dbReference type="NCBI Taxonomy" id="795642"/>
    <lineage>
        <taxon>Bacteria</taxon>
        <taxon>Bacillati</taxon>
        <taxon>Actinomycetota</taxon>
        <taxon>Actinomycetes</taxon>
        <taxon>Frankiales</taxon>
        <taxon>Frankiaceae</taxon>
        <taxon>Parafrankia</taxon>
    </lineage>
</organism>
<dbReference type="AlphaFoldDB" id="A0A0S4QTB2"/>
<dbReference type="Gene3D" id="3.40.605.10">
    <property type="entry name" value="Aldehyde Dehydrogenase, Chain A, domain 1"/>
    <property type="match status" value="1"/>
</dbReference>
<gene>
    <name evidence="8" type="ORF">Ga0074812_116106</name>
</gene>
<dbReference type="InterPro" id="IPR016163">
    <property type="entry name" value="Ald_DH_C"/>
</dbReference>